<evidence type="ECO:0000313" key="5">
    <source>
        <dbReference type="Proteomes" id="UP000664303"/>
    </source>
</evidence>
<comment type="caution">
    <text evidence="4">The sequence shown here is derived from an EMBL/GenBank/DDBJ whole genome shotgun (WGS) entry which is preliminary data.</text>
</comment>
<dbReference type="PANTHER" id="PTHR43818:SF11">
    <property type="entry name" value="BCDNA.GH03377"/>
    <property type="match status" value="1"/>
</dbReference>
<evidence type="ECO:0000259" key="3">
    <source>
        <dbReference type="Pfam" id="PF22725"/>
    </source>
</evidence>
<evidence type="ECO:0000256" key="1">
    <source>
        <dbReference type="ARBA" id="ARBA00023002"/>
    </source>
</evidence>
<organism evidence="4 5">
    <name type="scientific">Parahaliea mediterranea</name>
    <dbReference type="NCBI Taxonomy" id="651086"/>
    <lineage>
        <taxon>Bacteria</taxon>
        <taxon>Pseudomonadati</taxon>
        <taxon>Pseudomonadota</taxon>
        <taxon>Gammaproteobacteria</taxon>
        <taxon>Cellvibrionales</taxon>
        <taxon>Halieaceae</taxon>
        <taxon>Parahaliea</taxon>
    </lineage>
</organism>
<dbReference type="InterPro" id="IPR055170">
    <property type="entry name" value="GFO_IDH_MocA-like_dom"/>
</dbReference>
<dbReference type="InterPro" id="IPR036291">
    <property type="entry name" value="NAD(P)-bd_dom_sf"/>
</dbReference>
<proteinExistence type="predicted"/>
<dbReference type="PANTHER" id="PTHR43818">
    <property type="entry name" value="BCDNA.GH03377"/>
    <property type="match status" value="1"/>
</dbReference>
<name>A0A939DF52_9GAMM</name>
<dbReference type="Proteomes" id="UP000664303">
    <property type="component" value="Unassembled WGS sequence"/>
</dbReference>
<dbReference type="GO" id="GO:0016491">
    <property type="term" value="F:oxidoreductase activity"/>
    <property type="evidence" value="ECO:0007669"/>
    <property type="project" value="UniProtKB-KW"/>
</dbReference>
<gene>
    <name evidence="4" type="ORF">JYP50_07285</name>
</gene>
<reference evidence="4" key="1">
    <citation type="submission" date="2021-02" db="EMBL/GenBank/DDBJ databases">
        <title>PHA producing bacteria isolated from coastal sediment in Guangdong, Shenzhen.</title>
        <authorList>
            <person name="Zheng W."/>
            <person name="Yu S."/>
            <person name="Huang Y."/>
        </authorList>
    </citation>
    <scope>NUCLEOTIDE SEQUENCE</scope>
    <source>
        <strain evidence="4">TN14-10</strain>
    </source>
</reference>
<keyword evidence="5" id="KW-1185">Reference proteome</keyword>
<accession>A0A939DF52</accession>
<dbReference type="Gene3D" id="3.30.360.10">
    <property type="entry name" value="Dihydrodipicolinate Reductase, domain 2"/>
    <property type="match status" value="1"/>
</dbReference>
<dbReference type="EMBL" id="JAFKCZ010000005">
    <property type="protein sequence ID" value="MBN7796387.1"/>
    <property type="molecule type" value="Genomic_DNA"/>
</dbReference>
<sequence length="387" mass="41121">MASLKLGMVGSGFMGKAHAMALHTAPVVFPLSAAVRCDLLADHSAASAQAGARRLGFSRSTGDWRELVADPAIDIVSVCAPNDLHYPIARAALLAGKHVFCEKPLALDVGESRELARLARSKGRVTLVGFNYVRNPVIGMAAELIARGELGAIHHVRATHVEDYLADPARSGGWRTRRATAGLGALGDLCHVLSLTQRLAGGIAEVCADMQTVIAQRPGADGSAQAVENEDQAHALVRFSSGAIGTIECSRIAWGRKNGLTIELSGSEGSLYFDQERQNELWLYRRPRGGGGGEGFQRVLLGPDQPDYAAFCPAPGHGLGFNDLKVIEVRDLVEAIAGGVPAWPDFAAAAAIDEVLAAMERSWRQGGWEVVPRGLEVEQGKAQEPEQ</sequence>
<dbReference type="InterPro" id="IPR000683">
    <property type="entry name" value="Gfo/Idh/MocA-like_OxRdtase_N"/>
</dbReference>
<keyword evidence="1" id="KW-0560">Oxidoreductase</keyword>
<evidence type="ECO:0000313" key="4">
    <source>
        <dbReference type="EMBL" id="MBN7796387.1"/>
    </source>
</evidence>
<dbReference type="Gene3D" id="3.40.50.720">
    <property type="entry name" value="NAD(P)-binding Rossmann-like Domain"/>
    <property type="match status" value="1"/>
</dbReference>
<dbReference type="InterPro" id="IPR050463">
    <property type="entry name" value="Gfo/Idh/MocA_oxidrdct_glycsds"/>
</dbReference>
<dbReference type="SUPFAM" id="SSF55347">
    <property type="entry name" value="Glyceraldehyde-3-phosphate dehydrogenase-like, C-terminal domain"/>
    <property type="match status" value="1"/>
</dbReference>
<dbReference type="RefSeq" id="WP_206559838.1">
    <property type="nucleotide sequence ID" value="NZ_JAFKCZ010000005.1"/>
</dbReference>
<evidence type="ECO:0000259" key="2">
    <source>
        <dbReference type="Pfam" id="PF01408"/>
    </source>
</evidence>
<feature type="domain" description="GFO/IDH/MocA-like oxidoreductase" evidence="3">
    <location>
        <begin position="141"/>
        <end position="271"/>
    </location>
</feature>
<dbReference type="SUPFAM" id="SSF51735">
    <property type="entry name" value="NAD(P)-binding Rossmann-fold domains"/>
    <property type="match status" value="1"/>
</dbReference>
<feature type="domain" description="Gfo/Idh/MocA-like oxidoreductase N-terminal" evidence="2">
    <location>
        <begin position="5"/>
        <end position="130"/>
    </location>
</feature>
<dbReference type="GO" id="GO:0000166">
    <property type="term" value="F:nucleotide binding"/>
    <property type="evidence" value="ECO:0007669"/>
    <property type="project" value="InterPro"/>
</dbReference>
<dbReference type="AlphaFoldDB" id="A0A939DF52"/>
<protein>
    <submittedName>
        <fullName evidence="4">Gfo/Idh/MocA family oxidoreductase</fullName>
    </submittedName>
</protein>
<dbReference type="Pfam" id="PF01408">
    <property type="entry name" value="GFO_IDH_MocA"/>
    <property type="match status" value="1"/>
</dbReference>
<dbReference type="Pfam" id="PF22725">
    <property type="entry name" value="GFO_IDH_MocA_C3"/>
    <property type="match status" value="1"/>
</dbReference>